<reference evidence="1" key="1">
    <citation type="journal article" date="2023" name="Nat. Commun.">
        <title>Diploid and tetraploid genomes of Acorus and the evolution of monocots.</title>
        <authorList>
            <person name="Ma L."/>
            <person name="Liu K.W."/>
            <person name="Li Z."/>
            <person name="Hsiao Y.Y."/>
            <person name="Qi Y."/>
            <person name="Fu T."/>
            <person name="Tang G.D."/>
            <person name="Zhang D."/>
            <person name="Sun W.H."/>
            <person name="Liu D.K."/>
            <person name="Li Y."/>
            <person name="Chen G.Z."/>
            <person name="Liu X.D."/>
            <person name="Liao X.Y."/>
            <person name="Jiang Y.T."/>
            <person name="Yu X."/>
            <person name="Hao Y."/>
            <person name="Huang J."/>
            <person name="Zhao X.W."/>
            <person name="Ke S."/>
            <person name="Chen Y.Y."/>
            <person name="Wu W.L."/>
            <person name="Hsu J.L."/>
            <person name="Lin Y.F."/>
            <person name="Huang M.D."/>
            <person name="Li C.Y."/>
            <person name="Huang L."/>
            <person name="Wang Z.W."/>
            <person name="Zhao X."/>
            <person name="Zhong W.Y."/>
            <person name="Peng D.H."/>
            <person name="Ahmad S."/>
            <person name="Lan S."/>
            <person name="Zhang J.S."/>
            <person name="Tsai W.C."/>
            <person name="Van de Peer Y."/>
            <person name="Liu Z.J."/>
        </authorList>
    </citation>
    <scope>NUCLEOTIDE SEQUENCE</scope>
    <source>
        <strain evidence="1">CP</strain>
    </source>
</reference>
<evidence type="ECO:0000313" key="2">
    <source>
        <dbReference type="Proteomes" id="UP001180020"/>
    </source>
</evidence>
<gene>
    <name evidence="1" type="primary">GLR1.3</name>
    <name evidence="1" type="ORF">QJS10_CPB17g00088</name>
</gene>
<dbReference type="PANTHER" id="PTHR34836:SF1">
    <property type="entry name" value="OS09G0428600 PROTEIN"/>
    <property type="match status" value="1"/>
</dbReference>
<comment type="caution">
    <text evidence="1">The sequence shown here is derived from an EMBL/GenBank/DDBJ whole genome shotgun (WGS) entry which is preliminary data.</text>
</comment>
<reference evidence="1" key="2">
    <citation type="submission" date="2023-06" db="EMBL/GenBank/DDBJ databases">
        <authorList>
            <person name="Ma L."/>
            <person name="Liu K.-W."/>
            <person name="Li Z."/>
            <person name="Hsiao Y.-Y."/>
            <person name="Qi Y."/>
            <person name="Fu T."/>
            <person name="Tang G."/>
            <person name="Zhang D."/>
            <person name="Sun W.-H."/>
            <person name="Liu D.-K."/>
            <person name="Li Y."/>
            <person name="Chen G.-Z."/>
            <person name="Liu X.-D."/>
            <person name="Liao X.-Y."/>
            <person name="Jiang Y.-T."/>
            <person name="Yu X."/>
            <person name="Hao Y."/>
            <person name="Huang J."/>
            <person name="Zhao X.-W."/>
            <person name="Ke S."/>
            <person name="Chen Y.-Y."/>
            <person name="Wu W.-L."/>
            <person name="Hsu J.-L."/>
            <person name="Lin Y.-F."/>
            <person name="Huang M.-D."/>
            <person name="Li C.-Y."/>
            <person name="Huang L."/>
            <person name="Wang Z.-W."/>
            <person name="Zhao X."/>
            <person name="Zhong W.-Y."/>
            <person name="Peng D.-H."/>
            <person name="Ahmad S."/>
            <person name="Lan S."/>
            <person name="Zhang J.-S."/>
            <person name="Tsai W.-C."/>
            <person name="Van De Peer Y."/>
            <person name="Liu Z.-J."/>
        </authorList>
    </citation>
    <scope>NUCLEOTIDE SEQUENCE</scope>
    <source>
        <strain evidence="1">CP</strain>
        <tissue evidence="1">Leaves</tissue>
    </source>
</reference>
<keyword evidence="2" id="KW-1185">Reference proteome</keyword>
<dbReference type="PANTHER" id="PTHR34836">
    <property type="entry name" value="OS06G0188250 PROTEIN"/>
    <property type="match status" value="1"/>
</dbReference>
<dbReference type="InterPro" id="IPR015683">
    <property type="entry name" value="Ionotropic_Glu_rcpt"/>
</dbReference>
<name>A0AAV9CVB2_ACOCL</name>
<proteinExistence type="predicted"/>
<accession>A0AAV9CVB2</accession>
<dbReference type="AlphaFoldDB" id="A0AAV9CVB2"/>
<dbReference type="Proteomes" id="UP001180020">
    <property type="component" value="Unassembled WGS sequence"/>
</dbReference>
<keyword evidence="1" id="KW-0675">Receptor</keyword>
<dbReference type="EMBL" id="JAUJYO010000017">
    <property type="protein sequence ID" value="KAK1292735.1"/>
    <property type="molecule type" value="Genomic_DNA"/>
</dbReference>
<evidence type="ECO:0000313" key="1">
    <source>
        <dbReference type="EMBL" id="KAK1292735.1"/>
    </source>
</evidence>
<protein>
    <submittedName>
        <fullName evidence="1">Glutamate receptor 1.3</fullName>
    </submittedName>
</protein>
<sequence>MAQKVQFDVGLILDSGSLVGKMSNTSISMAIEDFYETHPDYTTRVVLHGRDSHMDVIATASAVDNGDASNVNGSFSSSPHLLHFTWPDVISDLDSTLTTLNHQPPL</sequence>
<organism evidence="1 2">
    <name type="scientific">Acorus calamus</name>
    <name type="common">Sweet flag</name>
    <dbReference type="NCBI Taxonomy" id="4465"/>
    <lineage>
        <taxon>Eukaryota</taxon>
        <taxon>Viridiplantae</taxon>
        <taxon>Streptophyta</taxon>
        <taxon>Embryophyta</taxon>
        <taxon>Tracheophyta</taxon>
        <taxon>Spermatophyta</taxon>
        <taxon>Magnoliopsida</taxon>
        <taxon>Liliopsida</taxon>
        <taxon>Acoraceae</taxon>
        <taxon>Acorus</taxon>
    </lineage>
</organism>